<dbReference type="Proteomes" id="UP000499080">
    <property type="component" value="Unassembled WGS sequence"/>
</dbReference>
<keyword evidence="2" id="KW-1185">Reference proteome</keyword>
<accession>A0A4Y2JYG3</accession>
<reference evidence="1 2" key="1">
    <citation type="journal article" date="2019" name="Sci. Rep.">
        <title>Orb-weaving spider Araneus ventricosus genome elucidates the spidroin gene catalogue.</title>
        <authorList>
            <person name="Kono N."/>
            <person name="Nakamura H."/>
            <person name="Ohtoshi R."/>
            <person name="Moran D.A.P."/>
            <person name="Shinohara A."/>
            <person name="Yoshida Y."/>
            <person name="Fujiwara M."/>
            <person name="Mori M."/>
            <person name="Tomita M."/>
            <person name="Arakawa K."/>
        </authorList>
    </citation>
    <scope>NUCLEOTIDE SEQUENCE [LARGE SCALE GENOMIC DNA]</scope>
</reference>
<dbReference type="EMBL" id="BGPR01004001">
    <property type="protein sequence ID" value="GBM94795.1"/>
    <property type="molecule type" value="Genomic_DNA"/>
</dbReference>
<organism evidence="1 2">
    <name type="scientific">Araneus ventricosus</name>
    <name type="common">Orbweaver spider</name>
    <name type="synonym">Epeira ventricosa</name>
    <dbReference type="NCBI Taxonomy" id="182803"/>
    <lineage>
        <taxon>Eukaryota</taxon>
        <taxon>Metazoa</taxon>
        <taxon>Ecdysozoa</taxon>
        <taxon>Arthropoda</taxon>
        <taxon>Chelicerata</taxon>
        <taxon>Arachnida</taxon>
        <taxon>Araneae</taxon>
        <taxon>Araneomorphae</taxon>
        <taxon>Entelegynae</taxon>
        <taxon>Araneoidea</taxon>
        <taxon>Araneidae</taxon>
        <taxon>Araneus</taxon>
    </lineage>
</organism>
<gene>
    <name evidence="1" type="ORF">AVEN_69350_1</name>
</gene>
<evidence type="ECO:0000313" key="1">
    <source>
        <dbReference type="EMBL" id="GBM94795.1"/>
    </source>
</evidence>
<dbReference type="OrthoDB" id="1728974at2759"/>
<proteinExistence type="predicted"/>
<comment type="caution">
    <text evidence="1">The sequence shown here is derived from an EMBL/GenBank/DDBJ whole genome shotgun (WGS) entry which is preliminary data.</text>
</comment>
<dbReference type="AlphaFoldDB" id="A0A4Y2JYG3"/>
<evidence type="ECO:0000313" key="2">
    <source>
        <dbReference type="Proteomes" id="UP000499080"/>
    </source>
</evidence>
<protein>
    <submittedName>
        <fullName evidence="1">Uncharacterized protein</fullName>
    </submittedName>
</protein>
<name>A0A4Y2JYG3_ARAVE</name>
<sequence length="108" mass="12235">MFSSEVITARGIRPNIFSDLKTVNGTVGETFKKACELRGLLEDDSHRKSTLGEVNAAHSARMLRDLFAVMLQTCSMSNPTELWNLHKENMAEDILHETRIRINNMDLT</sequence>